<dbReference type="Proteomes" id="UP000250088">
    <property type="component" value="Chromosome"/>
</dbReference>
<keyword evidence="6 8" id="KW-1133">Transmembrane helix</keyword>
<dbReference type="GO" id="GO:0005886">
    <property type="term" value="C:plasma membrane"/>
    <property type="evidence" value="ECO:0007669"/>
    <property type="project" value="TreeGrafter"/>
</dbReference>
<evidence type="ECO:0000256" key="7">
    <source>
        <dbReference type="ARBA" id="ARBA00023136"/>
    </source>
</evidence>
<comment type="similarity">
    <text evidence="2">Belongs to the CcmB/CycW/HelB family.</text>
</comment>
<keyword evidence="4 8" id="KW-0812">Transmembrane</keyword>
<reference evidence="10" key="1">
    <citation type="submission" date="2017-02" db="EMBL/GenBank/DDBJ databases">
        <title>Natronthermophilus aegyptiacus gen. nov.,sp. nov., an aerobic, extremely halophilic alkalithermophilic archaeon isolated from the athalassohaline Wadi An Natrun, Egypt.</title>
        <authorList>
            <person name="Zhao B."/>
        </authorList>
    </citation>
    <scope>NUCLEOTIDE SEQUENCE [LARGE SCALE GENOMIC DNA]</scope>
    <source>
        <strain evidence="10">JW/NM-HA 15</strain>
    </source>
</reference>
<name>A0A2Z2HXK3_9EURY</name>
<dbReference type="OrthoDB" id="51643at2157"/>
<dbReference type="GO" id="GO:0015232">
    <property type="term" value="F:heme transmembrane transporter activity"/>
    <property type="evidence" value="ECO:0007669"/>
    <property type="project" value="InterPro"/>
</dbReference>
<evidence type="ECO:0000256" key="1">
    <source>
        <dbReference type="ARBA" id="ARBA00004141"/>
    </source>
</evidence>
<dbReference type="EMBL" id="CP019893">
    <property type="protein sequence ID" value="ARS90955.1"/>
    <property type="molecule type" value="Genomic_DNA"/>
</dbReference>
<evidence type="ECO:0000256" key="5">
    <source>
        <dbReference type="ARBA" id="ARBA00022748"/>
    </source>
</evidence>
<dbReference type="PANTHER" id="PTHR30070:SF1">
    <property type="entry name" value="CYTOCHROME C BIOGENESIS B-RELATED"/>
    <property type="match status" value="1"/>
</dbReference>
<dbReference type="RefSeq" id="WP_086889320.1">
    <property type="nucleotide sequence ID" value="NZ_CP019893.1"/>
</dbReference>
<keyword evidence="3" id="KW-0813">Transport</keyword>
<organism evidence="9 10">
    <name type="scientific">Natrarchaeobaculum aegyptiacum</name>
    <dbReference type="NCBI Taxonomy" id="745377"/>
    <lineage>
        <taxon>Archaea</taxon>
        <taxon>Methanobacteriati</taxon>
        <taxon>Methanobacteriota</taxon>
        <taxon>Stenosarchaea group</taxon>
        <taxon>Halobacteria</taxon>
        <taxon>Halobacteriales</taxon>
        <taxon>Natrialbaceae</taxon>
        <taxon>Natrarchaeobaculum</taxon>
    </lineage>
</organism>
<evidence type="ECO:0000256" key="8">
    <source>
        <dbReference type="SAM" id="Phobius"/>
    </source>
</evidence>
<dbReference type="Pfam" id="PF03379">
    <property type="entry name" value="CcmB"/>
    <property type="match status" value="1"/>
</dbReference>
<gene>
    <name evidence="9" type="ORF">B1756_15265</name>
</gene>
<feature type="transmembrane region" description="Helical" evidence="8">
    <location>
        <begin position="211"/>
        <end position="232"/>
    </location>
</feature>
<feature type="transmembrane region" description="Helical" evidence="8">
    <location>
        <begin position="71"/>
        <end position="91"/>
    </location>
</feature>
<dbReference type="AlphaFoldDB" id="A0A2Z2HXK3"/>
<evidence type="ECO:0000256" key="2">
    <source>
        <dbReference type="ARBA" id="ARBA00010544"/>
    </source>
</evidence>
<dbReference type="InterPro" id="IPR003544">
    <property type="entry name" value="Cyt_c_biogenesis_CcmB"/>
</dbReference>
<comment type="subcellular location">
    <subcellularLocation>
        <location evidence="1">Membrane</location>
        <topology evidence="1">Multi-pass membrane protein</topology>
    </subcellularLocation>
</comment>
<dbReference type="KEGG" id="naj:B1756_15265"/>
<accession>A0A2Z2HXK3</accession>
<evidence type="ECO:0000256" key="3">
    <source>
        <dbReference type="ARBA" id="ARBA00022448"/>
    </source>
</evidence>
<sequence>MSEQRSRRGRVRRAIRGYLRVVYEVARKDLLVESRSKQTLNAAVVFAALIVVVFSFVFGEVVGDREVLARGALWLAVIFGGAVGMSHAVALEGRNDAIAGLLLAPVDRSAIYLGKVVSSVVLVVGIGVLSLGFVVVFLDYSFEGGTLWTVMAVIVLAAIGFSAVGVLLSILMLHSQLQESLLPVLLVPLVVPIVLAGTELTRPGLPPGDEIAWFTILGSYDLLMLIAGWMTFEFVVEE</sequence>
<dbReference type="GO" id="GO:0017004">
    <property type="term" value="P:cytochrome complex assembly"/>
    <property type="evidence" value="ECO:0007669"/>
    <property type="project" value="UniProtKB-KW"/>
</dbReference>
<feature type="transmembrane region" description="Helical" evidence="8">
    <location>
        <begin position="180"/>
        <end position="199"/>
    </location>
</feature>
<feature type="transmembrane region" description="Helical" evidence="8">
    <location>
        <begin position="150"/>
        <end position="173"/>
    </location>
</feature>
<keyword evidence="10" id="KW-1185">Reference proteome</keyword>
<evidence type="ECO:0000256" key="6">
    <source>
        <dbReference type="ARBA" id="ARBA00022989"/>
    </source>
</evidence>
<evidence type="ECO:0000313" key="10">
    <source>
        <dbReference type="Proteomes" id="UP000250088"/>
    </source>
</evidence>
<evidence type="ECO:0000256" key="4">
    <source>
        <dbReference type="ARBA" id="ARBA00022692"/>
    </source>
</evidence>
<keyword evidence="5" id="KW-0201">Cytochrome c-type biogenesis</keyword>
<evidence type="ECO:0000313" key="9">
    <source>
        <dbReference type="EMBL" id="ARS90955.1"/>
    </source>
</evidence>
<feature type="transmembrane region" description="Helical" evidence="8">
    <location>
        <begin position="112"/>
        <end position="138"/>
    </location>
</feature>
<protein>
    <submittedName>
        <fullName evidence="9">Cytochrome C biogenesis protein</fullName>
    </submittedName>
</protein>
<dbReference type="GeneID" id="32895460"/>
<proteinExistence type="inferred from homology"/>
<dbReference type="GO" id="GO:1903607">
    <property type="term" value="P:cytochrome c biosynthetic process"/>
    <property type="evidence" value="ECO:0007669"/>
    <property type="project" value="TreeGrafter"/>
</dbReference>
<feature type="transmembrane region" description="Helical" evidence="8">
    <location>
        <begin position="40"/>
        <end position="59"/>
    </location>
</feature>
<dbReference type="PANTHER" id="PTHR30070">
    <property type="entry name" value="HEME EXPORTER PROTEIN B"/>
    <property type="match status" value="1"/>
</dbReference>
<keyword evidence="7 8" id="KW-0472">Membrane</keyword>